<dbReference type="InterPro" id="IPR050404">
    <property type="entry name" value="Heme-degrading_MO"/>
</dbReference>
<feature type="domain" description="ABM" evidence="4">
    <location>
        <begin position="66"/>
        <end position="155"/>
    </location>
</feature>
<dbReference type="PANTHER" id="PTHR34474:SF2">
    <property type="entry name" value="SIGNAL TRANSDUCTION PROTEIN TRAP"/>
    <property type="match status" value="1"/>
</dbReference>
<dbReference type="EMBL" id="RXWV01000096">
    <property type="protein sequence ID" value="RTX70447.1"/>
    <property type="molecule type" value="Genomic_DNA"/>
</dbReference>
<evidence type="ECO:0000256" key="3">
    <source>
        <dbReference type="ARBA" id="ARBA00032861"/>
    </source>
</evidence>
<dbReference type="Proteomes" id="UP001176210">
    <property type="component" value="Unassembled WGS sequence"/>
</dbReference>
<evidence type="ECO:0000313" key="6">
    <source>
        <dbReference type="EMBL" id="MDL0117962.1"/>
    </source>
</evidence>
<reference evidence="6" key="5">
    <citation type="journal article" date="2023" name="Vet. Microbiol.">
        <title>Emergence of livestock-associated Mammaliicoccus sciuri ST71 co-harbouring mecA and mecC genes in Brazil.</title>
        <authorList>
            <person name="de Moura G.S."/>
            <person name="de Carvalho E."/>
            <person name="Ramos Sanchez E.M."/>
            <person name="Sellera F.P."/>
            <person name="Marques M.F.S."/>
            <person name="Heinemann M.B."/>
            <person name="De Vliegher S."/>
            <person name="Souza F.N."/>
            <person name="Mota R.A."/>
        </authorList>
    </citation>
    <scope>NUCLEOTIDE SEQUENCE</scope>
    <source>
        <strain evidence="6">BR656</strain>
    </source>
</reference>
<comment type="similarity">
    <text evidence="1">Belongs to the TRAP family.</text>
</comment>
<evidence type="ECO:0000259" key="4">
    <source>
        <dbReference type="PROSITE" id="PS51725"/>
    </source>
</evidence>
<proteinExistence type="inferred from homology"/>
<sequence length="175" mass="20935">MKCYITTGTYHFLHSIMKKHPDEDIHHYTRQDTTVLIHETNGDTVFAQPREYRILESKGVFINHEFIAASYIPVSDEMQHRFENHYVDIDSQFDNFEGFESFRLLKPRKGDTYMILVGFDSNELYEDFTKSSFYAEYFSREATRKFSGAEQYSTANYTKYWYRPEEDEETENEEA</sequence>
<accession>A0A657XGG8</accession>
<evidence type="ECO:0000313" key="5">
    <source>
        <dbReference type="EMBL" id="MCQ9303400.1"/>
    </source>
</evidence>
<organism evidence="8 9">
    <name type="scientific">Mammaliicoccus sciuri</name>
    <name type="common">Staphylococcus sciuri</name>
    <dbReference type="NCBI Taxonomy" id="1296"/>
    <lineage>
        <taxon>Bacteria</taxon>
        <taxon>Bacillati</taxon>
        <taxon>Bacillota</taxon>
        <taxon>Bacilli</taxon>
        <taxon>Bacillales</taxon>
        <taxon>Staphylococcaceae</taxon>
        <taxon>Mammaliicoccus</taxon>
    </lineage>
</organism>
<protein>
    <recommendedName>
        <fullName evidence="2">Signal transduction protein TRAP</fullName>
    </recommendedName>
    <alternativeName>
        <fullName evidence="3">Target of RNAIII-activating protein</fullName>
    </alternativeName>
</protein>
<dbReference type="Proteomes" id="UP000274792">
    <property type="component" value="Unassembled WGS sequence"/>
</dbReference>
<dbReference type="EMBL" id="JANILD010000002">
    <property type="protein sequence ID" value="MCQ9303400.1"/>
    <property type="molecule type" value="Genomic_DNA"/>
</dbReference>
<dbReference type="InterPro" id="IPR011008">
    <property type="entry name" value="Dimeric_a/b-barrel"/>
</dbReference>
<dbReference type="EMBL" id="CP069389">
    <property type="protein sequence ID" value="QRN92234.1"/>
    <property type="molecule type" value="Genomic_DNA"/>
</dbReference>
<dbReference type="Gene3D" id="3.30.70.100">
    <property type="match status" value="1"/>
</dbReference>
<evidence type="ECO:0000313" key="9">
    <source>
        <dbReference type="Proteomes" id="UP000274792"/>
    </source>
</evidence>
<reference evidence="5" key="3">
    <citation type="submission" date="2022-07" db="EMBL/GenBank/DDBJ databases">
        <title>Bacterial species isolated from the porcine tonsil microbiota.</title>
        <authorList>
            <person name="Oliveira I.M.F."/>
        </authorList>
    </citation>
    <scope>NUCLEOTIDE SEQUENCE</scope>
    <source>
        <strain evidence="5">8QC2O2</strain>
    </source>
</reference>
<dbReference type="InterPro" id="IPR007138">
    <property type="entry name" value="ABM_dom"/>
</dbReference>
<accession>A0A6M2AJC9</accession>
<dbReference type="Pfam" id="PF03992">
    <property type="entry name" value="ABM"/>
    <property type="match status" value="1"/>
</dbReference>
<reference evidence="7" key="2">
    <citation type="submission" date="2021-02" db="EMBL/GenBank/DDBJ databases">
        <title>cfr and optrA-positive Staphylococcus spp.</title>
        <authorList>
            <person name="Chen L."/>
        </authorList>
    </citation>
    <scope>NUCLEOTIDE SEQUENCE</scope>
    <source>
        <strain evidence="7">GDQ20D70P</strain>
    </source>
</reference>
<reference evidence="8 9" key="1">
    <citation type="submission" date="2018-10" db="EMBL/GenBank/DDBJ databases">
        <title>A collection Staphylococci species genome sequencing.</title>
        <authorList>
            <person name="Cole K."/>
        </authorList>
    </citation>
    <scope>NUCLEOTIDE SEQUENCE [LARGE SCALE GENOMIC DNA]</scope>
    <source>
        <strain evidence="8">CCUG 37923</strain>
        <strain evidence="9">NCTC 12218</strain>
    </source>
</reference>
<evidence type="ECO:0000256" key="2">
    <source>
        <dbReference type="ARBA" id="ARBA00018486"/>
    </source>
</evidence>
<dbReference type="PANTHER" id="PTHR34474">
    <property type="entry name" value="SIGNAL TRANSDUCTION PROTEIN TRAP"/>
    <property type="match status" value="1"/>
</dbReference>
<dbReference type="SUPFAM" id="SSF54909">
    <property type="entry name" value="Dimeric alpha+beta barrel"/>
    <property type="match status" value="1"/>
</dbReference>
<dbReference type="Proteomes" id="UP001204068">
    <property type="component" value="Unassembled WGS sequence"/>
</dbReference>
<dbReference type="Proteomes" id="UP000640299">
    <property type="component" value="Chromosome"/>
</dbReference>
<dbReference type="PROSITE" id="PS51725">
    <property type="entry name" value="ABM"/>
    <property type="match status" value="1"/>
</dbReference>
<evidence type="ECO:0000313" key="7">
    <source>
        <dbReference type="EMBL" id="QRN92234.1"/>
    </source>
</evidence>
<reference evidence="6" key="4">
    <citation type="submission" date="2022-09" db="EMBL/GenBank/DDBJ databases">
        <authorList>
            <person name="De Moura G.S."/>
            <person name="Carvalho E."/>
            <person name="Ramos Sanchez E.M."/>
            <person name="Sellera F.P."/>
            <person name="Marques M.F.S."/>
            <person name="Heinemann M.B."/>
            <person name="De Vliegher S."/>
            <person name="Souza F.N."/>
            <person name="Mota R.A."/>
        </authorList>
    </citation>
    <scope>NUCLEOTIDE SEQUENCE</scope>
    <source>
        <strain evidence="6">BR656</strain>
    </source>
</reference>
<keyword evidence="10" id="KW-1185">Reference proteome</keyword>
<evidence type="ECO:0000313" key="10">
    <source>
        <dbReference type="Proteomes" id="UP001176210"/>
    </source>
</evidence>
<dbReference type="RefSeq" id="WP_025904822.1">
    <property type="nucleotide sequence ID" value="NZ_CP064868.1"/>
</dbReference>
<dbReference type="EMBL" id="JAPNQM010000010">
    <property type="protein sequence ID" value="MDL0117962.1"/>
    <property type="molecule type" value="Genomic_DNA"/>
</dbReference>
<name>A0A657XGG8_MAMSC</name>
<evidence type="ECO:0000313" key="8">
    <source>
        <dbReference type="EMBL" id="RTX70447.1"/>
    </source>
</evidence>
<dbReference type="AlphaFoldDB" id="A0A657XGG8"/>
<evidence type="ECO:0000256" key="1">
    <source>
        <dbReference type="ARBA" id="ARBA00009267"/>
    </source>
</evidence>
<gene>
    <name evidence="8" type="ORF">CD117_14115</name>
    <name evidence="7" type="ORF">JRU67_05470</name>
    <name evidence="5" type="ORF">NQ032_07165</name>
    <name evidence="6" type="ORF">OWO77_13450</name>
</gene>